<dbReference type="SMART" id="SM00382">
    <property type="entry name" value="AAA"/>
    <property type="match status" value="1"/>
</dbReference>
<accession>A0A5J6V4Q7</accession>
<dbReference type="InterPro" id="IPR003593">
    <property type="entry name" value="AAA+_ATPase"/>
</dbReference>
<evidence type="ECO:0000256" key="6">
    <source>
        <dbReference type="ARBA" id="ARBA00023251"/>
    </source>
</evidence>
<dbReference type="InterPro" id="IPR027417">
    <property type="entry name" value="P-loop_NTPase"/>
</dbReference>
<evidence type="ECO:0000256" key="1">
    <source>
        <dbReference type="ARBA" id="ARBA00004202"/>
    </source>
</evidence>
<organism evidence="8 9">
    <name type="scientific">Ornithinimicrobium pratense</name>
    <dbReference type="NCBI Taxonomy" id="2593973"/>
    <lineage>
        <taxon>Bacteria</taxon>
        <taxon>Bacillati</taxon>
        <taxon>Actinomycetota</taxon>
        <taxon>Actinomycetes</taxon>
        <taxon>Micrococcales</taxon>
        <taxon>Ornithinimicrobiaceae</taxon>
        <taxon>Ornithinimicrobium</taxon>
    </lineage>
</organism>
<comment type="similarity">
    <text evidence="2">Belongs to the ABC transporter superfamily.</text>
</comment>
<dbReference type="Pfam" id="PF00005">
    <property type="entry name" value="ABC_tran"/>
    <property type="match status" value="1"/>
</dbReference>
<evidence type="ECO:0000313" key="8">
    <source>
        <dbReference type="EMBL" id="QFG68111.1"/>
    </source>
</evidence>
<name>A0A5J6V4Q7_9MICO</name>
<keyword evidence="4" id="KW-0547">Nucleotide-binding</keyword>
<feature type="domain" description="ABC transporter" evidence="7">
    <location>
        <begin position="6"/>
        <end position="231"/>
    </location>
</feature>
<evidence type="ECO:0000256" key="4">
    <source>
        <dbReference type="ARBA" id="ARBA00022741"/>
    </source>
</evidence>
<dbReference type="CDD" id="cd03230">
    <property type="entry name" value="ABC_DR_subfamily_A"/>
    <property type="match status" value="1"/>
</dbReference>
<dbReference type="GO" id="GO:0005886">
    <property type="term" value="C:plasma membrane"/>
    <property type="evidence" value="ECO:0007669"/>
    <property type="project" value="UniProtKB-SubCell"/>
</dbReference>
<dbReference type="OrthoDB" id="9804819at2"/>
<evidence type="ECO:0000259" key="7">
    <source>
        <dbReference type="PROSITE" id="PS50893"/>
    </source>
</evidence>
<dbReference type="PROSITE" id="PS50893">
    <property type="entry name" value="ABC_TRANSPORTER_2"/>
    <property type="match status" value="1"/>
</dbReference>
<sequence>MNTDPVEVRDLTKTFGSFTALDAVDLTVTPGSVHGFLGPNGAGKSTTIRILLGLYRATSGHVRVLGLDPGTHPAQVTRQVSYVPGDVALWPNLTGAQVLDLLAGLRGIRDETRERQLIERFAFDPYKKVRSYSTGNRQKVLLIAALAAPTPLLVLDEPTSGLDPLMEQVFHECVREATATGRSVLLSSHILAEVERLCTEVTIVSDGRVVESGSLQRLRHLAAMTVTVQASDELLAALAADLRDHAPKHADGRLVSEVERDRLPEVLARIAASGATEVTVAPASLESLFLRHYAVAAR</sequence>
<dbReference type="EMBL" id="CP044427">
    <property type="protein sequence ID" value="QFG68111.1"/>
    <property type="molecule type" value="Genomic_DNA"/>
</dbReference>
<dbReference type="InterPro" id="IPR050763">
    <property type="entry name" value="ABC_transporter_ATP-binding"/>
</dbReference>
<gene>
    <name evidence="8" type="ORF">FY030_04740</name>
</gene>
<dbReference type="PANTHER" id="PTHR42711">
    <property type="entry name" value="ABC TRANSPORTER ATP-BINDING PROTEIN"/>
    <property type="match status" value="1"/>
</dbReference>
<dbReference type="SUPFAM" id="SSF52540">
    <property type="entry name" value="P-loop containing nucleoside triphosphate hydrolases"/>
    <property type="match status" value="1"/>
</dbReference>
<keyword evidence="3" id="KW-0813">Transport</keyword>
<evidence type="ECO:0000256" key="5">
    <source>
        <dbReference type="ARBA" id="ARBA00022840"/>
    </source>
</evidence>
<evidence type="ECO:0000256" key="3">
    <source>
        <dbReference type="ARBA" id="ARBA00022448"/>
    </source>
</evidence>
<dbReference type="InterPro" id="IPR003439">
    <property type="entry name" value="ABC_transporter-like_ATP-bd"/>
</dbReference>
<comment type="subcellular location">
    <subcellularLocation>
        <location evidence="1">Cell membrane</location>
        <topology evidence="1">Peripheral membrane protein</topology>
    </subcellularLocation>
</comment>
<dbReference type="Gene3D" id="3.40.50.300">
    <property type="entry name" value="P-loop containing nucleotide triphosphate hydrolases"/>
    <property type="match status" value="1"/>
</dbReference>
<keyword evidence="5 8" id="KW-0067">ATP-binding</keyword>
<dbReference type="KEGG" id="serw:FY030_04740"/>
<evidence type="ECO:0000256" key="2">
    <source>
        <dbReference type="ARBA" id="ARBA00005417"/>
    </source>
</evidence>
<keyword evidence="6" id="KW-0046">Antibiotic resistance</keyword>
<dbReference type="GO" id="GO:0016887">
    <property type="term" value="F:ATP hydrolysis activity"/>
    <property type="evidence" value="ECO:0007669"/>
    <property type="project" value="InterPro"/>
</dbReference>
<dbReference type="Proteomes" id="UP000326546">
    <property type="component" value="Chromosome"/>
</dbReference>
<dbReference type="PANTHER" id="PTHR42711:SF5">
    <property type="entry name" value="ABC TRANSPORTER ATP-BINDING PROTEIN NATA"/>
    <property type="match status" value="1"/>
</dbReference>
<dbReference type="AlphaFoldDB" id="A0A5J6V4Q7"/>
<protein>
    <submittedName>
        <fullName evidence="8">ABC transporter ATP-binding protein</fullName>
    </submittedName>
</protein>
<reference evidence="8 9" key="1">
    <citation type="submission" date="2019-09" db="EMBL/GenBank/DDBJ databases">
        <title>Serinicoccus pratensis sp. nov., isolated from meadow soil.</title>
        <authorList>
            <person name="Zhang W."/>
        </authorList>
    </citation>
    <scope>NUCLEOTIDE SEQUENCE [LARGE SCALE GENOMIC DNA]</scope>
    <source>
        <strain evidence="8 9">W204</strain>
    </source>
</reference>
<keyword evidence="9" id="KW-1185">Reference proteome</keyword>
<dbReference type="GO" id="GO:0046677">
    <property type="term" value="P:response to antibiotic"/>
    <property type="evidence" value="ECO:0007669"/>
    <property type="project" value="UniProtKB-KW"/>
</dbReference>
<dbReference type="RefSeq" id="WP_158060501.1">
    <property type="nucleotide sequence ID" value="NZ_CP044427.1"/>
</dbReference>
<proteinExistence type="inferred from homology"/>
<evidence type="ECO:0000313" key="9">
    <source>
        <dbReference type="Proteomes" id="UP000326546"/>
    </source>
</evidence>
<dbReference type="GO" id="GO:0005524">
    <property type="term" value="F:ATP binding"/>
    <property type="evidence" value="ECO:0007669"/>
    <property type="project" value="UniProtKB-KW"/>
</dbReference>